<sequence length="233" mass="26592">IFSNNPPIESLLGSKKYTSEFISRCPHSFLLNDNTTFSIKTFKKSGRMFAPKVVGQSGEKTFNYFFGHLSSKTITKNSFKEFCLLKINKMLPIIVDYALVSDVNCYLYNDNNNFNYEIIKREEKPDITYNLDDFSFTRGSVNDWNESNTVKYKGKSIIELQLHSNRSGFKIRINYNNFTELLNTELTINNSTLGDTAENNSSLGDTAELAICNIFKLDADSRLLNNSNEILLS</sequence>
<proteinExistence type="predicted"/>
<evidence type="ECO:0000313" key="1">
    <source>
        <dbReference type="EMBL" id="SVE49077.1"/>
    </source>
</evidence>
<name>A0A383DX11_9ZZZZ</name>
<gene>
    <name evidence="1" type="ORF">METZ01_LOCUS501931</name>
</gene>
<reference evidence="1" key="1">
    <citation type="submission" date="2018-05" db="EMBL/GenBank/DDBJ databases">
        <authorList>
            <person name="Lanie J.A."/>
            <person name="Ng W.-L."/>
            <person name="Kazmierczak K.M."/>
            <person name="Andrzejewski T.M."/>
            <person name="Davidsen T.M."/>
            <person name="Wayne K.J."/>
            <person name="Tettelin H."/>
            <person name="Glass J.I."/>
            <person name="Rusch D."/>
            <person name="Podicherti R."/>
            <person name="Tsui H.-C.T."/>
            <person name="Winkler M.E."/>
        </authorList>
    </citation>
    <scope>NUCLEOTIDE SEQUENCE</scope>
</reference>
<accession>A0A383DX11</accession>
<organism evidence="1">
    <name type="scientific">marine metagenome</name>
    <dbReference type="NCBI Taxonomy" id="408172"/>
    <lineage>
        <taxon>unclassified sequences</taxon>
        <taxon>metagenomes</taxon>
        <taxon>ecological metagenomes</taxon>
    </lineage>
</organism>
<dbReference type="EMBL" id="UINC01220943">
    <property type="protein sequence ID" value="SVE49077.1"/>
    <property type="molecule type" value="Genomic_DNA"/>
</dbReference>
<dbReference type="AlphaFoldDB" id="A0A383DX11"/>
<feature type="non-terminal residue" evidence="1">
    <location>
        <position position="1"/>
    </location>
</feature>
<protein>
    <submittedName>
        <fullName evidence="1">Uncharacterized protein</fullName>
    </submittedName>
</protein>
<feature type="non-terminal residue" evidence="1">
    <location>
        <position position="233"/>
    </location>
</feature>